<evidence type="ECO:0000256" key="2">
    <source>
        <dbReference type="ARBA" id="ARBA00022448"/>
    </source>
</evidence>
<dbReference type="SMART" id="SM00240">
    <property type="entry name" value="FHA"/>
    <property type="match status" value="2"/>
</dbReference>
<feature type="transmembrane region" description="Helical" evidence="8">
    <location>
        <begin position="618"/>
        <end position="640"/>
    </location>
</feature>
<evidence type="ECO:0000256" key="5">
    <source>
        <dbReference type="ARBA" id="ARBA00022840"/>
    </source>
</evidence>
<reference evidence="11" key="1">
    <citation type="journal article" date="2020" name="mSystems">
        <title>Genome- and Community-Level Interaction Insights into Carbon Utilization and Element Cycling Functions of Hydrothermarchaeota in Hydrothermal Sediment.</title>
        <authorList>
            <person name="Zhou Z."/>
            <person name="Liu Y."/>
            <person name="Xu W."/>
            <person name="Pan J."/>
            <person name="Luo Z.H."/>
            <person name="Li M."/>
        </authorList>
    </citation>
    <scope>NUCLEOTIDE SEQUENCE [LARGE SCALE GENOMIC DNA]</scope>
    <source>
        <strain evidence="11">SpSt-374</strain>
    </source>
</reference>
<dbReference type="GO" id="GO:0005524">
    <property type="term" value="F:ATP binding"/>
    <property type="evidence" value="ECO:0007669"/>
    <property type="project" value="UniProtKB-KW"/>
</dbReference>
<evidence type="ECO:0000256" key="4">
    <source>
        <dbReference type="ARBA" id="ARBA00022741"/>
    </source>
</evidence>
<feature type="transmembrane region" description="Helical" evidence="8">
    <location>
        <begin position="684"/>
        <end position="703"/>
    </location>
</feature>
<keyword evidence="3 8" id="KW-0812">Transmembrane</keyword>
<comment type="caution">
    <text evidence="11">The sequence shown here is derived from an EMBL/GenBank/DDBJ whole genome shotgun (WGS) entry which is preliminary data.</text>
</comment>
<evidence type="ECO:0000313" key="11">
    <source>
        <dbReference type="EMBL" id="HGF99676.1"/>
    </source>
</evidence>
<dbReference type="InterPro" id="IPR000253">
    <property type="entry name" value="FHA_dom"/>
</dbReference>
<dbReference type="PANTHER" id="PTHR48041:SF139">
    <property type="entry name" value="PROTEIN SCARLET"/>
    <property type="match status" value="1"/>
</dbReference>
<keyword evidence="4" id="KW-0547">Nucleotide-binding</keyword>
<dbReference type="Pfam" id="PF00005">
    <property type="entry name" value="ABC_tran"/>
    <property type="match status" value="1"/>
</dbReference>
<evidence type="ECO:0000256" key="6">
    <source>
        <dbReference type="ARBA" id="ARBA00022989"/>
    </source>
</evidence>
<keyword evidence="7 8" id="KW-0472">Membrane</keyword>
<comment type="subcellular location">
    <subcellularLocation>
        <location evidence="1">Membrane</location>
        <topology evidence="1">Multi-pass membrane protein</topology>
    </subcellularLocation>
</comment>
<keyword evidence="5 11" id="KW-0067">ATP-binding</keyword>
<proteinExistence type="predicted"/>
<dbReference type="GO" id="GO:0016887">
    <property type="term" value="F:ATP hydrolysis activity"/>
    <property type="evidence" value="ECO:0007669"/>
    <property type="project" value="InterPro"/>
</dbReference>
<sequence>MTGSGQKTVFGSNPYLELNNQGKICQLTLEKPQHILGRDRASGADLLVPPDWAIVGRCQAVLKRVGDDYYISDGDGHKPSTNGLFADRTRITTHQPYKLTNGTQLRIGQNPKDWIILTYVNPDYSQNPLKQRAISLKSRSVLLGRDPSATLQIESPIVSRRHATIDSSAGGGYVITDYSTNGVFVNNQRVAGKAQLKDGDIIKIGPFTLVLHGDEIQEQDAGNQIRLDAQNLALRVKDEEGKWKQILDNIEIAIEPGQLVALVGGSGTGKSTLMRTLLGINKVDKGQVYLNGDDLRKNFNIYRTQIGYVPQDDIIHYNLTVKEVLKYAVKLRLPPDTDVDAVVKQTLAEVEMTDHGDKLVSKLSGGQRKRVSIGVELLANPKLFFLDEPTSGLDPGLDKKMMELLRKLANQGRTIVLVTHATANINLCDRIAFLGRGGRLCYFGIPKEAFDFFGITSGDFADIYTQLETGENSVKAWAEQFKNSPYYQRYITNHLSGATSGSSLPPQQVKPSPFQQLSILIQRYWRLLTRDRLNLGLALLTAPIGIGLIPIALREDPLAGDPSPTLAPLALRVLFVFTCAGIWVGLSTSLQEIVKEAKIYERERLVNLGLWPYISSKILLLGALAIGQTILMSLVILLGFKPPQPELIPWLIGLAITAFLTLLTSISLGLLVSAVAKNSDQANTTIPLLLLPQIIFSGVLFKMEGAASKISWLMLSRWSVGAYGSLVNVNALVPDQDLLDYYGDPIPKPFDPTPVYDATWENLGLNWGILLLHAAIYLAITFWWQKRKDII</sequence>
<dbReference type="Gene3D" id="3.40.50.300">
    <property type="entry name" value="P-loop containing nucleotide triphosphate hydrolases"/>
    <property type="match status" value="1"/>
</dbReference>
<dbReference type="PROSITE" id="PS00211">
    <property type="entry name" value="ABC_TRANSPORTER_1"/>
    <property type="match status" value="1"/>
</dbReference>
<dbReference type="InterPro" id="IPR050352">
    <property type="entry name" value="ABCG_transporters"/>
</dbReference>
<name>A0A7C3VHQ0_9CYAN</name>
<keyword evidence="6 8" id="KW-1133">Transmembrane helix</keyword>
<dbReference type="InterPro" id="IPR027417">
    <property type="entry name" value="P-loop_NTPase"/>
</dbReference>
<feature type="transmembrane region" description="Helical" evidence="8">
    <location>
        <begin position="647"/>
        <end position="672"/>
    </location>
</feature>
<dbReference type="PROSITE" id="PS50006">
    <property type="entry name" value="FHA_DOMAIN"/>
    <property type="match status" value="2"/>
</dbReference>
<dbReference type="EMBL" id="DSPX01000029">
    <property type="protein sequence ID" value="HGF99676.1"/>
    <property type="molecule type" value="Genomic_DNA"/>
</dbReference>
<dbReference type="GO" id="GO:0016020">
    <property type="term" value="C:membrane"/>
    <property type="evidence" value="ECO:0007669"/>
    <property type="project" value="UniProtKB-SubCell"/>
</dbReference>
<evidence type="ECO:0000256" key="1">
    <source>
        <dbReference type="ARBA" id="ARBA00004141"/>
    </source>
</evidence>
<dbReference type="Pfam" id="PF01061">
    <property type="entry name" value="ABC2_membrane"/>
    <property type="match status" value="1"/>
</dbReference>
<feature type="domain" description="FHA" evidence="9">
    <location>
        <begin position="34"/>
        <end position="91"/>
    </location>
</feature>
<gene>
    <name evidence="11" type="ORF">ENR15_03155</name>
</gene>
<dbReference type="PROSITE" id="PS50893">
    <property type="entry name" value="ABC_TRANSPORTER_2"/>
    <property type="match status" value="1"/>
</dbReference>
<dbReference type="InterPro" id="IPR017871">
    <property type="entry name" value="ABC_transporter-like_CS"/>
</dbReference>
<evidence type="ECO:0000259" key="9">
    <source>
        <dbReference type="PROSITE" id="PS50006"/>
    </source>
</evidence>
<feature type="transmembrane region" description="Helical" evidence="8">
    <location>
        <begin position="533"/>
        <end position="553"/>
    </location>
</feature>
<keyword evidence="2" id="KW-0813">Transport</keyword>
<evidence type="ECO:0000256" key="7">
    <source>
        <dbReference type="ARBA" id="ARBA00023136"/>
    </source>
</evidence>
<evidence type="ECO:0000256" key="3">
    <source>
        <dbReference type="ARBA" id="ARBA00022692"/>
    </source>
</evidence>
<dbReference type="InterPro" id="IPR003593">
    <property type="entry name" value="AAA+_ATPase"/>
</dbReference>
<dbReference type="SUPFAM" id="SSF49879">
    <property type="entry name" value="SMAD/FHA domain"/>
    <property type="match status" value="2"/>
</dbReference>
<dbReference type="GO" id="GO:0140359">
    <property type="term" value="F:ABC-type transporter activity"/>
    <property type="evidence" value="ECO:0007669"/>
    <property type="project" value="InterPro"/>
</dbReference>
<evidence type="ECO:0000259" key="10">
    <source>
        <dbReference type="PROSITE" id="PS50893"/>
    </source>
</evidence>
<dbReference type="Pfam" id="PF00498">
    <property type="entry name" value="FHA"/>
    <property type="match status" value="2"/>
</dbReference>
<feature type="transmembrane region" description="Helical" evidence="8">
    <location>
        <begin position="764"/>
        <end position="784"/>
    </location>
</feature>
<dbReference type="CDD" id="cd00060">
    <property type="entry name" value="FHA"/>
    <property type="match status" value="2"/>
</dbReference>
<dbReference type="SUPFAM" id="SSF52540">
    <property type="entry name" value="P-loop containing nucleoside triphosphate hydrolases"/>
    <property type="match status" value="1"/>
</dbReference>
<accession>A0A7C3VHQ0</accession>
<dbReference type="InterPro" id="IPR003439">
    <property type="entry name" value="ABC_transporter-like_ATP-bd"/>
</dbReference>
<feature type="domain" description="ABC transporter" evidence="10">
    <location>
        <begin position="227"/>
        <end position="461"/>
    </location>
</feature>
<evidence type="ECO:0000256" key="8">
    <source>
        <dbReference type="SAM" id="Phobius"/>
    </source>
</evidence>
<dbReference type="PANTHER" id="PTHR48041">
    <property type="entry name" value="ABC TRANSPORTER G FAMILY MEMBER 28"/>
    <property type="match status" value="1"/>
</dbReference>
<dbReference type="Gene3D" id="2.60.200.20">
    <property type="match status" value="2"/>
</dbReference>
<dbReference type="SMART" id="SM00382">
    <property type="entry name" value="AAA"/>
    <property type="match status" value="1"/>
</dbReference>
<dbReference type="InterPro" id="IPR013525">
    <property type="entry name" value="ABC2_TM"/>
</dbReference>
<organism evidence="11">
    <name type="scientific">Planktothricoides sp. SpSt-374</name>
    <dbReference type="NCBI Taxonomy" id="2282167"/>
    <lineage>
        <taxon>Bacteria</taxon>
        <taxon>Bacillati</taxon>
        <taxon>Cyanobacteriota</taxon>
        <taxon>Cyanophyceae</taxon>
        <taxon>Oscillatoriophycideae</taxon>
        <taxon>Oscillatoriales</taxon>
        <taxon>Oscillatoriaceae</taxon>
        <taxon>Planktothricoides</taxon>
    </lineage>
</organism>
<protein>
    <submittedName>
        <fullName evidence="11">ATP-binding cassette domain-containing protein</fullName>
    </submittedName>
</protein>
<dbReference type="FunFam" id="3.40.50.300:FF:000474">
    <property type="entry name" value="Putative ABC transporter ATP-binding subunit"/>
    <property type="match status" value="1"/>
</dbReference>
<dbReference type="AlphaFoldDB" id="A0A7C3VHQ0"/>
<feature type="transmembrane region" description="Helical" evidence="8">
    <location>
        <begin position="565"/>
        <end position="586"/>
    </location>
</feature>
<dbReference type="InterPro" id="IPR008984">
    <property type="entry name" value="SMAD_FHA_dom_sf"/>
</dbReference>
<feature type="domain" description="FHA" evidence="9">
    <location>
        <begin position="141"/>
        <end position="190"/>
    </location>
</feature>